<reference evidence="3 4" key="1">
    <citation type="submission" date="2018-08" db="EMBL/GenBank/DDBJ databases">
        <title>A genome reference for cultivated species of the human gut microbiota.</title>
        <authorList>
            <person name="Zou Y."/>
            <person name="Xue W."/>
            <person name="Luo G."/>
        </authorList>
    </citation>
    <scope>NUCLEOTIDE SEQUENCE [LARGE SCALE GENOMIC DNA]</scope>
    <source>
        <strain evidence="3 4">OF01-3</strain>
    </source>
</reference>
<dbReference type="OrthoDB" id="9780518at2"/>
<accession>A0A3E2TGL2</accession>
<dbReference type="Pfam" id="PF00296">
    <property type="entry name" value="Bac_luciferase"/>
    <property type="match status" value="1"/>
</dbReference>
<dbReference type="NCBIfam" id="TIGR03558">
    <property type="entry name" value="oxido_grp_1"/>
    <property type="match status" value="1"/>
</dbReference>
<dbReference type="GO" id="GO:0016705">
    <property type="term" value="F:oxidoreductase activity, acting on paired donors, with incorporation or reduction of molecular oxygen"/>
    <property type="evidence" value="ECO:0007669"/>
    <property type="project" value="InterPro"/>
</dbReference>
<dbReference type="Proteomes" id="UP000261011">
    <property type="component" value="Unassembled WGS sequence"/>
</dbReference>
<name>A0A3E2TGL2_9FIRM</name>
<dbReference type="InterPro" id="IPR036661">
    <property type="entry name" value="Luciferase-like_sf"/>
</dbReference>
<dbReference type="GO" id="GO:0005829">
    <property type="term" value="C:cytosol"/>
    <property type="evidence" value="ECO:0007669"/>
    <property type="project" value="TreeGrafter"/>
</dbReference>
<evidence type="ECO:0000256" key="1">
    <source>
        <dbReference type="ARBA" id="ARBA00007789"/>
    </source>
</evidence>
<comment type="caution">
    <text evidence="3">The sequence shown here is derived from an EMBL/GenBank/DDBJ whole genome shotgun (WGS) entry which is preliminary data.</text>
</comment>
<feature type="domain" description="Luciferase-like" evidence="2">
    <location>
        <begin position="5"/>
        <end position="309"/>
    </location>
</feature>
<dbReference type="InterPro" id="IPR019949">
    <property type="entry name" value="CmoO-like"/>
</dbReference>
<proteinExistence type="predicted"/>
<dbReference type="SUPFAM" id="SSF51679">
    <property type="entry name" value="Bacterial luciferase-like"/>
    <property type="match status" value="1"/>
</dbReference>
<dbReference type="EMBL" id="QVEU01000006">
    <property type="protein sequence ID" value="RGB75334.1"/>
    <property type="molecule type" value="Genomic_DNA"/>
</dbReference>
<evidence type="ECO:0000313" key="4">
    <source>
        <dbReference type="Proteomes" id="UP000261011"/>
    </source>
</evidence>
<organism evidence="3 4">
    <name type="scientific">Anaerococcus nagyae</name>
    <dbReference type="NCBI Taxonomy" id="1755241"/>
    <lineage>
        <taxon>Bacteria</taxon>
        <taxon>Bacillati</taxon>
        <taxon>Bacillota</taxon>
        <taxon>Tissierellia</taxon>
        <taxon>Tissierellales</taxon>
        <taxon>Peptoniphilaceae</taxon>
        <taxon>Anaerococcus</taxon>
    </lineage>
</organism>
<dbReference type="PANTHER" id="PTHR30137">
    <property type="entry name" value="LUCIFERASE-LIKE MONOOXYGENASE"/>
    <property type="match status" value="1"/>
</dbReference>
<evidence type="ECO:0000259" key="2">
    <source>
        <dbReference type="Pfam" id="PF00296"/>
    </source>
</evidence>
<keyword evidence="4" id="KW-1185">Reference proteome</keyword>
<dbReference type="InterPro" id="IPR011251">
    <property type="entry name" value="Luciferase-like_dom"/>
</dbReference>
<keyword evidence="3" id="KW-0560">Oxidoreductase</keyword>
<dbReference type="AlphaFoldDB" id="A0A3E2TGL2"/>
<dbReference type="PANTHER" id="PTHR30137:SF6">
    <property type="entry name" value="LUCIFERASE-LIKE MONOOXYGENASE"/>
    <property type="match status" value="1"/>
</dbReference>
<dbReference type="InterPro" id="IPR050766">
    <property type="entry name" value="Bact_Lucif_Oxidored"/>
</dbReference>
<protein>
    <submittedName>
        <fullName evidence="3">MsnO8 family LLM class oxidoreductase</fullName>
        <ecNumber evidence="3">1.-.-.-</ecNumber>
    </submittedName>
</protein>
<sequence>MGVNMKLGVHDLMLKQNDKTNQEFFEDTKKLVHELDKLGYDRYWFAEHHGYKSLLAVAPEIISSYFLSITKHMNIGAGGCMIMHYSPLKVAEIFKTMAELAPGRIDLGIGRAPGCGVAETRALNHKFEDKSPDLYDEIEVILDYLQDEKPKDPIYRFVKAVPRYNESLVNPRMLGSTGKSAPKAAEWGLPYSFAKFFLVETSAEVFKQYRSEFKPSIYADKPYISMSYKILISDDKDELEYLGKSFEYFHIQQNNGKFKGIIDPEELKDYHFSLNEQAILKKGYDNNFLIKGSKQEVADILEKEIEEFYIDEILCFAPIFGIDNRISTYKSLKEIFN</sequence>
<comment type="similarity">
    <text evidence="1">To bacterial alkanal monooxygenase alpha and beta chains.</text>
</comment>
<dbReference type="Gene3D" id="3.20.20.30">
    <property type="entry name" value="Luciferase-like domain"/>
    <property type="match status" value="1"/>
</dbReference>
<dbReference type="EC" id="1.-.-.-" evidence="3"/>
<gene>
    <name evidence="3" type="ORF">DXA39_07275</name>
</gene>
<evidence type="ECO:0000313" key="3">
    <source>
        <dbReference type="EMBL" id="RGB75334.1"/>
    </source>
</evidence>